<sequence>MEVTNVDNQLTPVQKKIEKIFSLEDGIGICPVRGILDRIGDKWSFLTIMQLGGAGTLRFSELRARIGDISQRMLTVTLRSLEEDGLIRRVYYPEVPPRVEYSLTPLGESLLERMLDLAEWANSYKREIVRARQQYIAG</sequence>
<dbReference type="PANTHER" id="PTHR33204">
    <property type="entry name" value="TRANSCRIPTIONAL REGULATOR, MARR FAMILY"/>
    <property type="match status" value="1"/>
</dbReference>
<dbReference type="OrthoDB" id="8231503at2"/>
<gene>
    <name evidence="5" type="ORF">SAMN04488090_1471</name>
</gene>
<dbReference type="PANTHER" id="PTHR33204:SF39">
    <property type="entry name" value="TRANSCRIPTIONAL REGULATORY PROTEIN"/>
    <property type="match status" value="1"/>
</dbReference>
<dbReference type="InterPro" id="IPR036388">
    <property type="entry name" value="WH-like_DNA-bd_sf"/>
</dbReference>
<keyword evidence="3" id="KW-0804">Transcription</keyword>
<dbReference type="RefSeq" id="WP_093199810.1">
    <property type="nucleotide sequence ID" value="NZ_FNGS01000003.1"/>
</dbReference>
<evidence type="ECO:0000256" key="1">
    <source>
        <dbReference type="ARBA" id="ARBA00023015"/>
    </source>
</evidence>
<dbReference type="Proteomes" id="UP000198901">
    <property type="component" value="Unassembled WGS sequence"/>
</dbReference>
<keyword evidence="6" id="KW-1185">Reference proteome</keyword>
<evidence type="ECO:0000313" key="6">
    <source>
        <dbReference type="Proteomes" id="UP000198901"/>
    </source>
</evidence>
<dbReference type="PROSITE" id="PS51118">
    <property type="entry name" value="HTH_HXLR"/>
    <property type="match status" value="1"/>
</dbReference>
<evidence type="ECO:0000259" key="4">
    <source>
        <dbReference type="PROSITE" id="PS51118"/>
    </source>
</evidence>
<proteinExistence type="predicted"/>
<accession>A0A1G9M6M9</accession>
<evidence type="ECO:0000256" key="3">
    <source>
        <dbReference type="ARBA" id="ARBA00023163"/>
    </source>
</evidence>
<name>A0A1G9M6M9_9BACT</name>
<protein>
    <submittedName>
        <fullName evidence="5">Transcriptional regulator, HxlR family</fullName>
    </submittedName>
</protein>
<evidence type="ECO:0000256" key="2">
    <source>
        <dbReference type="ARBA" id="ARBA00023125"/>
    </source>
</evidence>
<evidence type="ECO:0000313" key="5">
    <source>
        <dbReference type="EMBL" id="SDL69952.1"/>
    </source>
</evidence>
<feature type="domain" description="HTH hxlR-type" evidence="4">
    <location>
        <begin position="30"/>
        <end position="129"/>
    </location>
</feature>
<reference evidence="5 6" key="1">
    <citation type="submission" date="2016-10" db="EMBL/GenBank/DDBJ databases">
        <authorList>
            <person name="de Groot N.N."/>
        </authorList>
    </citation>
    <scope>NUCLEOTIDE SEQUENCE [LARGE SCALE GENOMIC DNA]</scope>
    <source>
        <strain evidence="5 6">DSM 21668</strain>
    </source>
</reference>
<organism evidence="5 6">
    <name type="scientific">Siphonobacter aquaeclarae</name>
    <dbReference type="NCBI Taxonomy" id="563176"/>
    <lineage>
        <taxon>Bacteria</taxon>
        <taxon>Pseudomonadati</taxon>
        <taxon>Bacteroidota</taxon>
        <taxon>Cytophagia</taxon>
        <taxon>Cytophagales</taxon>
        <taxon>Cytophagaceae</taxon>
        <taxon>Siphonobacter</taxon>
    </lineage>
</organism>
<dbReference type="SUPFAM" id="SSF46785">
    <property type="entry name" value="Winged helix' DNA-binding domain"/>
    <property type="match status" value="1"/>
</dbReference>
<dbReference type="Pfam" id="PF01638">
    <property type="entry name" value="HxlR"/>
    <property type="match status" value="1"/>
</dbReference>
<dbReference type="STRING" id="563176.SAMN04488090_1471"/>
<dbReference type="GO" id="GO:0003677">
    <property type="term" value="F:DNA binding"/>
    <property type="evidence" value="ECO:0007669"/>
    <property type="project" value="UniProtKB-KW"/>
</dbReference>
<dbReference type="EMBL" id="FNGS01000003">
    <property type="protein sequence ID" value="SDL69952.1"/>
    <property type="molecule type" value="Genomic_DNA"/>
</dbReference>
<dbReference type="InterPro" id="IPR036390">
    <property type="entry name" value="WH_DNA-bd_sf"/>
</dbReference>
<keyword evidence="1" id="KW-0805">Transcription regulation</keyword>
<dbReference type="InterPro" id="IPR002577">
    <property type="entry name" value="HTH_HxlR"/>
</dbReference>
<keyword evidence="2" id="KW-0238">DNA-binding</keyword>
<dbReference type="Gene3D" id="1.10.10.10">
    <property type="entry name" value="Winged helix-like DNA-binding domain superfamily/Winged helix DNA-binding domain"/>
    <property type="match status" value="1"/>
</dbReference>
<dbReference type="AlphaFoldDB" id="A0A1G9M6M9"/>